<dbReference type="Proteomes" id="UP000587462">
    <property type="component" value="Unassembled WGS sequence"/>
</dbReference>
<evidence type="ECO:0000256" key="3">
    <source>
        <dbReference type="ARBA" id="ARBA00022475"/>
    </source>
</evidence>
<keyword evidence="6 13" id="KW-0067">ATP-binding</keyword>
<organism evidence="13 14">
    <name type="scientific">Streptomyces morookaense</name>
    <name type="common">Streptoverticillium morookaense</name>
    <dbReference type="NCBI Taxonomy" id="1970"/>
    <lineage>
        <taxon>Bacteria</taxon>
        <taxon>Bacillati</taxon>
        <taxon>Actinomycetota</taxon>
        <taxon>Actinomycetes</taxon>
        <taxon>Kitasatosporales</taxon>
        <taxon>Streptomycetaceae</taxon>
        <taxon>Streptomyces</taxon>
    </lineage>
</organism>
<name>A0A7Y7E927_STRMO</name>
<protein>
    <submittedName>
        <fullName evidence="13">ABC transporter ATP-binding protein</fullName>
    </submittedName>
</protein>
<evidence type="ECO:0000256" key="6">
    <source>
        <dbReference type="ARBA" id="ARBA00022840"/>
    </source>
</evidence>
<keyword evidence="4 10" id="KW-0812">Transmembrane</keyword>
<feature type="domain" description="ABC transporter" evidence="11">
    <location>
        <begin position="354"/>
        <end position="588"/>
    </location>
</feature>
<dbReference type="InterPro" id="IPR017871">
    <property type="entry name" value="ABC_transporter-like_CS"/>
</dbReference>
<dbReference type="GO" id="GO:0005524">
    <property type="term" value="F:ATP binding"/>
    <property type="evidence" value="ECO:0007669"/>
    <property type="project" value="UniProtKB-KW"/>
</dbReference>
<evidence type="ECO:0000313" key="13">
    <source>
        <dbReference type="EMBL" id="NVK80628.1"/>
    </source>
</evidence>
<dbReference type="InterPro" id="IPR011527">
    <property type="entry name" value="ABC1_TM_dom"/>
</dbReference>
<dbReference type="AlphaFoldDB" id="A0A7Y7E927"/>
<dbReference type="CDD" id="cd18546">
    <property type="entry name" value="ABC_6TM_Rv0194_D2_like"/>
    <property type="match status" value="1"/>
</dbReference>
<dbReference type="GO" id="GO:0005886">
    <property type="term" value="C:plasma membrane"/>
    <property type="evidence" value="ECO:0007669"/>
    <property type="project" value="UniProtKB-SubCell"/>
</dbReference>
<dbReference type="FunFam" id="3.40.50.300:FF:000299">
    <property type="entry name" value="ABC transporter ATP-binding protein/permease"/>
    <property type="match status" value="1"/>
</dbReference>
<gene>
    <name evidence="13" type="ORF">HG542_23630</name>
</gene>
<dbReference type="InterPro" id="IPR003593">
    <property type="entry name" value="AAA+_ATPase"/>
</dbReference>
<keyword evidence="3" id="KW-1003">Cell membrane</keyword>
<feature type="transmembrane region" description="Helical" evidence="10">
    <location>
        <begin position="151"/>
        <end position="168"/>
    </location>
</feature>
<evidence type="ECO:0000313" key="14">
    <source>
        <dbReference type="Proteomes" id="UP000587462"/>
    </source>
</evidence>
<dbReference type="EMBL" id="JABBXF010000059">
    <property type="protein sequence ID" value="NVK80628.1"/>
    <property type="molecule type" value="Genomic_DNA"/>
</dbReference>
<dbReference type="PROSITE" id="PS50929">
    <property type="entry name" value="ABC_TM1F"/>
    <property type="match status" value="1"/>
</dbReference>
<dbReference type="InterPro" id="IPR003439">
    <property type="entry name" value="ABC_transporter-like_ATP-bd"/>
</dbReference>
<feature type="transmembrane region" description="Helical" evidence="10">
    <location>
        <begin position="280"/>
        <end position="296"/>
    </location>
</feature>
<evidence type="ECO:0000256" key="4">
    <source>
        <dbReference type="ARBA" id="ARBA00022692"/>
    </source>
</evidence>
<dbReference type="GO" id="GO:0090374">
    <property type="term" value="P:oligopeptide export from mitochondrion"/>
    <property type="evidence" value="ECO:0007669"/>
    <property type="project" value="TreeGrafter"/>
</dbReference>
<dbReference type="SUPFAM" id="SSF90123">
    <property type="entry name" value="ABC transporter transmembrane region"/>
    <property type="match status" value="1"/>
</dbReference>
<feature type="transmembrane region" description="Helical" evidence="10">
    <location>
        <begin position="174"/>
        <end position="191"/>
    </location>
</feature>
<evidence type="ECO:0000256" key="1">
    <source>
        <dbReference type="ARBA" id="ARBA00004651"/>
    </source>
</evidence>
<evidence type="ECO:0000256" key="7">
    <source>
        <dbReference type="ARBA" id="ARBA00022989"/>
    </source>
</evidence>
<dbReference type="PANTHER" id="PTHR43394">
    <property type="entry name" value="ATP-DEPENDENT PERMEASE MDL1, MITOCHONDRIAL"/>
    <property type="match status" value="1"/>
</dbReference>
<dbReference type="Pfam" id="PF00005">
    <property type="entry name" value="ABC_tran"/>
    <property type="match status" value="1"/>
</dbReference>
<sequence length="594" mass="63621">MTNSPAGEVPRDASRALLRSLLAPARARVRTAALLLLLQQAAVQAGPLLVAYAIDHAVPAVIRHDHGPLMAVAAGYGLCAVASGLLQLVFVRLSARIGQDALLELRGRLYRHAQSLSVDFHERYTSGRLIARATTDVESIRELLNDGLQELMGVALSVLYVSAMLLYLDPGIGAAALLSFAPLSVLVRSYRRRSAVVYRMRSSAMAAVIVKFTETMNGIRPVQAFRREAANEAHFAVLNERHLEGNARLLLEMARYVVSSRLVANAVLATIVVWGACRVAAGELGLGVLAAAVLYLRRLYDPIDRLGSFLNSWQSAAASLEKIAELLARRPSVPEPAEPVPLPARAAGSPGREVVFEGVRFAYRAGVEVLPRLDLTLRAGETVAVVGSTGAGKSTLAKLLARFYDPTEGRVLLDGVPLSALSGRELRRGVVMVTQESFLFSGTVADNIAIGRPGATRQEIERAARAIGAHDFITALPDGYDTDVRKRGGRISAGQRQLVGFARALLADPAVLILDEATSSLDIPGERAVQRAMATVLHGRTAVVIAHRLSTVEIADRVLVMDGGRIVEDGTPSELVAGAGRFADLHKAWRESLV</sequence>
<dbReference type="Pfam" id="PF00664">
    <property type="entry name" value="ABC_membrane"/>
    <property type="match status" value="1"/>
</dbReference>
<comment type="caution">
    <text evidence="13">The sequence shown here is derived from an EMBL/GenBank/DDBJ whole genome shotgun (WGS) entry which is preliminary data.</text>
</comment>
<evidence type="ECO:0000259" key="12">
    <source>
        <dbReference type="PROSITE" id="PS50929"/>
    </source>
</evidence>
<evidence type="ECO:0000256" key="2">
    <source>
        <dbReference type="ARBA" id="ARBA00022448"/>
    </source>
</evidence>
<dbReference type="PANTHER" id="PTHR43394:SF7">
    <property type="entry name" value="ABC TRANSPORTER B FAMILY MEMBER 28"/>
    <property type="match status" value="1"/>
</dbReference>
<comment type="similarity">
    <text evidence="9">Belongs to the ABC transporter superfamily. Lipid exporter (TC 3.A.1.106) family.</text>
</comment>
<evidence type="ECO:0000256" key="9">
    <source>
        <dbReference type="ARBA" id="ARBA00061644"/>
    </source>
</evidence>
<reference evidence="13 14" key="1">
    <citation type="submission" date="2020-04" db="EMBL/GenBank/DDBJ databases">
        <title>Draft Genome Sequence of Streptomyces morookaense DSM 40503, an 8-azaguanine-producing strain.</title>
        <authorList>
            <person name="Qi J."/>
            <person name="Gao J.-M."/>
        </authorList>
    </citation>
    <scope>NUCLEOTIDE SEQUENCE [LARGE SCALE GENOMIC DNA]</scope>
    <source>
        <strain evidence="13 14">DSM 40503</strain>
    </source>
</reference>
<dbReference type="Gene3D" id="1.20.1560.10">
    <property type="entry name" value="ABC transporter type 1, transmembrane domain"/>
    <property type="match status" value="1"/>
</dbReference>
<evidence type="ECO:0000256" key="10">
    <source>
        <dbReference type="SAM" id="Phobius"/>
    </source>
</evidence>
<dbReference type="InterPro" id="IPR036640">
    <property type="entry name" value="ABC1_TM_sf"/>
</dbReference>
<dbReference type="SUPFAM" id="SSF52540">
    <property type="entry name" value="P-loop containing nucleoside triphosphate hydrolases"/>
    <property type="match status" value="1"/>
</dbReference>
<dbReference type="PROSITE" id="PS50893">
    <property type="entry name" value="ABC_TRANSPORTER_2"/>
    <property type="match status" value="1"/>
</dbReference>
<dbReference type="Gene3D" id="3.40.50.300">
    <property type="entry name" value="P-loop containing nucleotide triphosphate hydrolases"/>
    <property type="match status" value="1"/>
</dbReference>
<keyword evidence="7 10" id="KW-1133">Transmembrane helix</keyword>
<keyword evidence="5" id="KW-0547">Nucleotide-binding</keyword>
<evidence type="ECO:0000259" key="11">
    <source>
        <dbReference type="PROSITE" id="PS50893"/>
    </source>
</evidence>
<feature type="transmembrane region" description="Helical" evidence="10">
    <location>
        <begin position="69"/>
        <end position="91"/>
    </location>
</feature>
<dbReference type="PROSITE" id="PS00211">
    <property type="entry name" value="ABC_TRANSPORTER_1"/>
    <property type="match status" value="1"/>
</dbReference>
<evidence type="ECO:0000256" key="5">
    <source>
        <dbReference type="ARBA" id="ARBA00022741"/>
    </source>
</evidence>
<proteinExistence type="inferred from homology"/>
<feature type="domain" description="ABC transmembrane type-1" evidence="12">
    <location>
        <begin position="32"/>
        <end position="315"/>
    </location>
</feature>
<dbReference type="SMART" id="SM00382">
    <property type="entry name" value="AAA"/>
    <property type="match status" value="1"/>
</dbReference>
<comment type="subcellular location">
    <subcellularLocation>
        <location evidence="1">Cell membrane</location>
        <topology evidence="1">Multi-pass membrane protein</topology>
    </subcellularLocation>
</comment>
<keyword evidence="2" id="KW-0813">Transport</keyword>
<keyword evidence="14" id="KW-1185">Reference proteome</keyword>
<keyword evidence="8 10" id="KW-0472">Membrane</keyword>
<accession>A0A7Y7E927</accession>
<dbReference type="InterPro" id="IPR027417">
    <property type="entry name" value="P-loop_NTPase"/>
</dbReference>
<dbReference type="GO" id="GO:0016887">
    <property type="term" value="F:ATP hydrolysis activity"/>
    <property type="evidence" value="ECO:0007669"/>
    <property type="project" value="InterPro"/>
</dbReference>
<dbReference type="GO" id="GO:0015421">
    <property type="term" value="F:ABC-type oligopeptide transporter activity"/>
    <property type="evidence" value="ECO:0007669"/>
    <property type="project" value="TreeGrafter"/>
</dbReference>
<dbReference type="InterPro" id="IPR039421">
    <property type="entry name" value="Type_1_exporter"/>
</dbReference>
<evidence type="ECO:0000256" key="8">
    <source>
        <dbReference type="ARBA" id="ARBA00023136"/>
    </source>
</evidence>